<feature type="transmembrane region" description="Helical" evidence="1">
    <location>
        <begin position="27"/>
        <end position="47"/>
    </location>
</feature>
<proteinExistence type="predicted"/>
<dbReference type="AlphaFoldDB" id="A0A6J7Q3P8"/>
<dbReference type="EMBL" id="CAEZSC010000101">
    <property type="protein sequence ID" value="CAB4543201.1"/>
    <property type="molecule type" value="Genomic_DNA"/>
</dbReference>
<dbReference type="EMBL" id="CAFBPI010000023">
    <property type="protein sequence ID" value="CAB5012238.1"/>
    <property type="molecule type" value="Genomic_DNA"/>
</dbReference>
<dbReference type="EMBL" id="CAEZUY010000014">
    <property type="protein sequence ID" value="CAB4609336.1"/>
    <property type="molecule type" value="Genomic_DNA"/>
</dbReference>
<dbReference type="EMBL" id="CAFBME010000058">
    <property type="protein sequence ID" value="CAB4896117.1"/>
    <property type="molecule type" value="Genomic_DNA"/>
</dbReference>
<evidence type="ECO:0000256" key="1">
    <source>
        <dbReference type="SAM" id="Phobius"/>
    </source>
</evidence>
<keyword evidence="1" id="KW-0472">Membrane</keyword>
<evidence type="ECO:0000313" key="3">
    <source>
        <dbReference type="EMBL" id="CAB4587706.1"/>
    </source>
</evidence>
<evidence type="ECO:0000313" key="6">
    <source>
        <dbReference type="EMBL" id="CAB4896117.1"/>
    </source>
</evidence>
<protein>
    <submittedName>
        <fullName evidence="8">Unannotated protein</fullName>
    </submittedName>
</protein>
<dbReference type="EMBL" id="CAEZYL010000011">
    <property type="protein sequence ID" value="CAB4718334.1"/>
    <property type="molecule type" value="Genomic_DNA"/>
</dbReference>
<reference evidence="8" key="1">
    <citation type="submission" date="2020-05" db="EMBL/GenBank/DDBJ databases">
        <authorList>
            <person name="Chiriac C."/>
            <person name="Salcher M."/>
            <person name="Ghai R."/>
            <person name="Kavagutti S V."/>
        </authorList>
    </citation>
    <scope>NUCLEOTIDE SEQUENCE</scope>
</reference>
<accession>A0A6J7Q3P8</accession>
<evidence type="ECO:0000313" key="7">
    <source>
        <dbReference type="EMBL" id="CAB4955947.1"/>
    </source>
</evidence>
<feature type="transmembrane region" description="Helical" evidence="1">
    <location>
        <begin position="54"/>
        <end position="70"/>
    </location>
</feature>
<gene>
    <name evidence="2" type="ORF">UFOPK1380_01177</name>
    <name evidence="3" type="ORF">UFOPK1778_00479</name>
    <name evidence="4" type="ORF">UFOPK1863_00287</name>
    <name evidence="5" type="ORF">UFOPK2689_00359</name>
    <name evidence="6" type="ORF">UFOPK3555_00658</name>
    <name evidence="7" type="ORF">UFOPK3874_00234</name>
    <name evidence="8" type="ORF">UFOPK4095_00530</name>
</gene>
<evidence type="ECO:0000313" key="2">
    <source>
        <dbReference type="EMBL" id="CAB4543201.1"/>
    </source>
</evidence>
<evidence type="ECO:0000313" key="4">
    <source>
        <dbReference type="EMBL" id="CAB4609336.1"/>
    </source>
</evidence>
<keyword evidence="1" id="KW-0812">Transmembrane</keyword>
<organism evidence="8">
    <name type="scientific">freshwater metagenome</name>
    <dbReference type="NCBI Taxonomy" id="449393"/>
    <lineage>
        <taxon>unclassified sequences</taxon>
        <taxon>metagenomes</taxon>
        <taxon>ecological metagenomes</taxon>
    </lineage>
</organism>
<keyword evidence="1" id="KW-1133">Transmembrane helix</keyword>
<dbReference type="EMBL" id="CAEZUD010000017">
    <property type="protein sequence ID" value="CAB4587706.1"/>
    <property type="molecule type" value="Genomic_DNA"/>
</dbReference>
<dbReference type="InterPro" id="IPR025327">
    <property type="entry name" value="DUF4233"/>
</dbReference>
<feature type="transmembrane region" description="Helical" evidence="1">
    <location>
        <begin position="76"/>
        <end position="93"/>
    </location>
</feature>
<sequence>MRVLGAAVLVMESLVMGFAILIAKDDHAATALIIGSLISLLLFLNAGLMKTMRGWYIGSALQIAMIAYGVVVPMMYFMGALFAALWVCGFFIGRKGEAMRAALIAERDGGGGPSQ</sequence>
<dbReference type="Pfam" id="PF14017">
    <property type="entry name" value="DUF4233"/>
    <property type="match status" value="1"/>
</dbReference>
<dbReference type="EMBL" id="CAFBNS010000024">
    <property type="protein sequence ID" value="CAB4955947.1"/>
    <property type="molecule type" value="Genomic_DNA"/>
</dbReference>
<evidence type="ECO:0000313" key="5">
    <source>
        <dbReference type="EMBL" id="CAB4718334.1"/>
    </source>
</evidence>
<name>A0A6J7Q3P8_9ZZZZ</name>
<evidence type="ECO:0000313" key="8">
    <source>
        <dbReference type="EMBL" id="CAB5012238.1"/>
    </source>
</evidence>